<evidence type="ECO:0000313" key="2">
    <source>
        <dbReference type="EMBL" id="GAA5154027.1"/>
    </source>
</evidence>
<dbReference type="EMBL" id="BAABJP010000008">
    <property type="protein sequence ID" value="GAA5154027.1"/>
    <property type="molecule type" value="Genomic_DNA"/>
</dbReference>
<comment type="caution">
    <text evidence="2">The sequence shown here is derived from an EMBL/GenBank/DDBJ whole genome shotgun (WGS) entry which is preliminary data.</text>
</comment>
<sequence>MLVIFGVKRYLEQLAMLSLGCPNCGTTSAHPLRRAYSKFTLFFIPLFVVSSRYQVQCTYCGLVSGVSKQRALELRGASVR</sequence>
<proteinExistence type="predicted"/>
<dbReference type="Proteomes" id="UP001428817">
    <property type="component" value="Unassembled WGS sequence"/>
</dbReference>
<organism evidence="2 3">
    <name type="scientific">Pseudonocardia eucalypti</name>
    <dbReference type="NCBI Taxonomy" id="648755"/>
    <lineage>
        <taxon>Bacteria</taxon>
        <taxon>Bacillati</taxon>
        <taxon>Actinomycetota</taxon>
        <taxon>Actinomycetes</taxon>
        <taxon>Pseudonocardiales</taxon>
        <taxon>Pseudonocardiaceae</taxon>
        <taxon>Pseudonocardia</taxon>
    </lineage>
</organism>
<evidence type="ECO:0000313" key="3">
    <source>
        <dbReference type="Proteomes" id="UP001428817"/>
    </source>
</evidence>
<feature type="domain" description="Zinc-ribbon 15" evidence="1">
    <location>
        <begin position="21"/>
        <end position="69"/>
    </location>
</feature>
<accession>A0ABP9PXY3</accession>
<reference evidence="3" key="1">
    <citation type="journal article" date="2019" name="Int. J. Syst. Evol. Microbiol.">
        <title>The Global Catalogue of Microorganisms (GCM) 10K type strain sequencing project: providing services to taxonomists for standard genome sequencing and annotation.</title>
        <authorList>
            <consortium name="The Broad Institute Genomics Platform"/>
            <consortium name="The Broad Institute Genome Sequencing Center for Infectious Disease"/>
            <person name="Wu L."/>
            <person name="Ma J."/>
        </authorList>
    </citation>
    <scope>NUCLEOTIDE SEQUENCE [LARGE SCALE GENOMIC DNA]</scope>
    <source>
        <strain evidence="3">JCM 18303</strain>
    </source>
</reference>
<protein>
    <submittedName>
        <fullName evidence="2">Zinc-ribbon domain-containing protein</fullName>
    </submittedName>
</protein>
<gene>
    <name evidence="2" type="ORF">GCM10023321_25220</name>
</gene>
<name>A0ABP9PXY3_9PSEU</name>
<dbReference type="RefSeq" id="WP_185061667.1">
    <property type="nucleotide sequence ID" value="NZ_BAABJP010000008.1"/>
</dbReference>
<evidence type="ECO:0000259" key="1">
    <source>
        <dbReference type="Pfam" id="PF17032"/>
    </source>
</evidence>
<keyword evidence="3" id="KW-1185">Reference proteome</keyword>
<dbReference type="InterPro" id="IPR031493">
    <property type="entry name" value="Zinc_ribbon_15"/>
</dbReference>
<dbReference type="Pfam" id="PF17032">
    <property type="entry name" value="Zn_ribbon_15"/>
    <property type="match status" value="1"/>
</dbReference>